<feature type="region of interest" description="Disordered" evidence="2">
    <location>
        <begin position="74"/>
        <end position="150"/>
    </location>
</feature>
<gene>
    <name evidence="3" type="ORF">METZ01_LOCUS152675</name>
</gene>
<sequence>MVDIDEDTQKALMLFNRRDEAEKQAAAVAKRLAKAERAKDEAAEAVKRLQGSGGETLAEAEAAWREALETWQNIRDGKESVDEAPAEDVADAADEADAEPVDSTEPEPEHDEADGIEPDAEPVDSTEPEPEHDEADAEPVDSTEPEPEHD</sequence>
<accession>A0A382AEV7</accession>
<name>A0A382AEV7_9ZZZZ</name>
<protein>
    <submittedName>
        <fullName evidence="3">Uncharacterized protein</fullName>
    </submittedName>
</protein>
<feature type="compositionally biased region" description="Acidic residues" evidence="2">
    <location>
        <begin position="82"/>
        <end position="150"/>
    </location>
</feature>
<evidence type="ECO:0000313" key="3">
    <source>
        <dbReference type="EMBL" id="SVA99821.1"/>
    </source>
</evidence>
<dbReference type="EMBL" id="UINC01025015">
    <property type="protein sequence ID" value="SVA99821.1"/>
    <property type="molecule type" value="Genomic_DNA"/>
</dbReference>
<keyword evidence="1" id="KW-0175">Coiled coil</keyword>
<organism evidence="3">
    <name type="scientific">marine metagenome</name>
    <dbReference type="NCBI Taxonomy" id="408172"/>
    <lineage>
        <taxon>unclassified sequences</taxon>
        <taxon>metagenomes</taxon>
        <taxon>ecological metagenomes</taxon>
    </lineage>
</organism>
<proteinExistence type="predicted"/>
<reference evidence="3" key="1">
    <citation type="submission" date="2018-05" db="EMBL/GenBank/DDBJ databases">
        <authorList>
            <person name="Lanie J.A."/>
            <person name="Ng W.-L."/>
            <person name="Kazmierczak K.M."/>
            <person name="Andrzejewski T.M."/>
            <person name="Davidsen T.M."/>
            <person name="Wayne K.J."/>
            <person name="Tettelin H."/>
            <person name="Glass J.I."/>
            <person name="Rusch D."/>
            <person name="Podicherti R."/>
            <person name="Tsui H.-C.T."/>
            <person name="Winkler M.E."/>
        </authorList>
    </citation>
    <scope>NUCLEOTIDE SEQUENCE</scope>
</reference>
<evidence type="ECO:0000256" key="1">
    <source>
        <dbReference type="SAM" id="Coils"/>
    </source>
</evidence>
<feature type="non-terminal residue" evidence="3">
    <location>
        <position position="150"/>
    </location>
</feature>
<dbReference type="AlphaFoldDB" id="A0A382AEV7"/>
<feature type="coiled-coil region" evidence="1">
    <location>
        <begin position="18"/>
        <end position="52"/>
    </location>
</feature>
<evidence type="ECO:0000256" key="2">
    <source>
        <dbReference type="SAM" id="MobiDB-lite"/>
    </source>
</evidence>